<name>A0A5E4N6D2_9HEMI</name>
<dbReference type="EMBL" id="CABPRJ010001894">
    <property type="protein sequence ID" value="VVC39302.1"/>
    <property type="molecule type" value="Genomic_DNA"/>
</dbReference>
<evidence type="ECO:0000313" key="1">
    <source>
        <dbReference type="EMBL" id="VVC39302.1"/>
    </source>
</evidence>
<dbReference type="Proteomes" id="UP000325440">
    <property type="component" value="Unassembled WGS sequence"/>
</dbReference>
<accession>A0A5E4N6D2</accession>
<evidence type="ECO:0000313" key="2">
    <source>
        <dbReference type="Proteomes" id="UP000325440"/>
    </source>
</evidence>
<dbReference type="AlphaFoldDB" id="A0A5E4N6D2"/>
<dbReference type="OrthoDB" id="6619574at2759"/>
<gene>
    <name evidence="1" type="ORF">CINCED_3A005912</name>
</gene>
<keyword evidence="2" id="KW-1185">Reference proteome</keyword>
<sequence length="115" mass="13450">MAENTEQFEENLISSLRHCRKVSRKLKQITINLADLNFKNQIDVIYYEENVDLSIKNILDDVQNIRSNLSAIENTDDDSFDKTAFNLEEKLQEFQSIINIVSKNKNTIFSHRTLL</sequence>
<reference evidence="1 2" key="1">
    <citation type="submission" date="2019-08" db="EMBL/GenBank/DDBJ databases">
        <authorList>
            <person name="Alioto T."/>
            <person name="Alioto T."/>
            <person name="Gomez Garrido J."/>
        </authorList>
    </citation>
    <scope>NUCLEOTIDE SEQUENCE [LARGE SCALE GENOMIC DNA]</scope>
</reference>
<organism evidence="1 2">
    <name type="scientific">Cinara cedri</name>
    <dbReference type="NCBI Taxonomy" id="506608"/>
    <lineage>
        <taxon>Eukaryota</taxon>
        <taxon>Metazoa</taxon>
        <taxon>Ecdysozoa</taxon>
        <taxon>Arthropoda</taxon>
        <taxon>Hexapoda</taxon>
        <taxon>Insecta</taxon>
        <taxon>Pterygota</taxon>
        <taxon>Neoptera</taxon>
        <taxon>Paraneoptera</taxon>
        <taxon>Hemiptera</taxon>
        <taxon>Sternorrhyncha</taxon>
        <taxon>Aphidomorpha</taxon>
        <taxon>Aphidoidea</taxon>
        <taxon>Aphididae</taxon>
        <taxon>Lachninae</taxon>
        <taxon>Cinara</taxon>
    </lineage>
</organism>
<protein>
    <submittedName>
        <fullName evidence="1">Uncharacterized protein</fullName>
    </submittedName>
</protein>
<proteinExistence type="predicted"/>